<dbReference type="GO" id="GO:0005634">
    <property type="term" value="C:nucleus"/>
    <property type="evidence" value="ECO:0007669"/>
    <property type="project" value="TreeGrafter"/>
</dbReference>
<accession>A0AAE9WFH6</accession>
<evidence type="ECO:0000313" key="1">
    <source>
        <dbReference type="EMBL" id="WBW73823.1"/>
    </source>
</evidence>
<dbReference type="Pfam" id="PF10300">
    <property type="entry name" value="Iml2-TPR_39"/>
    <property type="match status" value="1"/>
</dbReference>
<dbReference type="GeneID" id="80877520"/>
<dbReference type="GO" id="GO:0005741">
    <property type="term" value="C:mitochondrial outer membrane"/>
    <property type="evidence" value="ECO:0007669"/>
    <property type="project" value="TreeGrafter"/>
</dbReference>
<dbReference type="GO" id="GO:0005829">
    <property type="term" value="C:cytosol"/>
    <property type="evidence" value="ECO:0007669"/>
    <property type="project" value="TreeGrafter"/>
</dbReference>
<proteinExistence type="predicted"/>
<dbReference type="Proteomes" id="UP001212411">
    <property type="component" value="Chromosome 2"/>
</dbReference>
<dbReference type="PANTHER" id="PTHR31859:SF1">
    <property type="entry name" value="TETRATRICOPEPTIDE REPEAT PROTEIN 39C"/>
    <property type="match status" value="1"/>
</dbReference>
<gene>
    <name evidence="1" type="ORF">SOMG_04044</name>
</gene>
<name>A0AAE9WFH6_9SCHI</name>
<dbReference type="RefSeq" id="XP_056038066.1">
    <property type="nucleotide sequence ID" value="XM_056182831.1"/>
</dbReference>
<dbReference type="AlphaFoldDB" id="A0AAE9WFH6"/>
<dbReference type="KEGG" id="som:SOMG_04044"/>
<dbReference type="EMBL" id="CP115612">
    <property type="protein sequence ID" value="WBW73823.1"/>
    <property type="molecule type" value="Genomic_DNA"/>
</dbReference>
<dbReference type="PANTHER" id="PTHR31859">
    <property type="entry name" value="TETRATRICOPEPTIDE REPEAT PROTEIN 39 FAMILY MEMBER"/>
    <property type="match status" value="1"/>
</dbReference>
<organism evidence="1 2">
    <name type="scientific">Schizosaccharomyces osmophilus</name>
    <dbReference type="NCBI Taxonomy" id="2545709"/>
    <lineage>
        <taxon>Eukaryota</taxon>
        <taxon>Fungi</taxon>
        <taxon>Dikarya</taxon>
        <taxon>Ascomycota</taxon>
        <taxon>Taphrinomycotina</taxon>
        <taxon>Schizosaccharomycetes</taxon>
        <taxon>Schizosaccharomycetales</taxon>
        <taxon>Schizosaccharomycetaceae</taxon>
        <taxon>Schizosaccharomyces</taxon>
    </lineage>
</organism>
<protein>
    <submittedName>
        <fullName evidence="1">Mitochondrial outer membrane protein iml2</fullName>
    </submittedName>
</protein>
<evidence type="ECO:0000313" key="2">
    <source>
        <dbReference type="Proteomes" id="UP001212411"/>
    </source>
</evidence>
<keyword evidence="2" id="KW-1185">Reference proteome</keyword>
<dbReference type="InterPro" id="IPR019412">
    <property type="entry name" value="IML2/TPR_39"/>
</dbReference>
<sequence length="589" mass="67671">MVNFGKFVPVPELPSKKEKPLKNEVGREEYMGLLKKVMIDFDSVINDDCESLKPKLEENSLEMDALKSTQCFYIALLELDPQVVHVARDMIERSEHQFEDFRKTVESSTENYGSYPPGSEIQVFNSLFLLMDTILGFMSGSLMESMKATYRLRTTHNSFSKLLEDVEKVQKEKASGIRAVNNSSDAFLDEIVESGAMAGYGVLNFLVSMFPSSYSKIISFICFNPNRKQAIEGLWKSSMYNNVLGAASLITLFTFYGMIQPIASISTVHYDSELSRLESHIQNFKTRYRKSLLWQFMELKISLLTGNPEKAIKIGNQTVTTTSEQLINLQGFDMAMACVCVRDFKSAAKQFLILQEMNSWFRGLHWYFAGCCMLQHAKELEKIKNADPNEYNAFVQDGVDLLVKSLSSLQEKESKRLLPMEKFSIRKVLKWEKKAKAENKPLHQVITVPPYLQFLYAFVVCTLGFKRYNEDYKQDLLESACHDEDDIALQDFLLAVIERMQKNYKSSNARLSRILLLNQASLLGDDKDFWIFPYAHYELAASNWFEYGMEAELEVRRLVKKAESFQDYDVEERMGILAKIAYQTLDSAK</sequence>
<reference evidence="1 2" key="1">
    <citation type="journal article" date="2023" name="G3 (Bethesda)">
        <title>A high-quality reference genome for the fission yeast Schizosaccharomyces osmophilus.</title>
        <authorList>
            <person name="Jia G.S."/>
            <person name="Zhang W.C."/>
            <person name="Liang Y."/>
            <person name="Liu X.H."/>
            <person name="Rhind N."/>
            <person name="Pidoux A."/>
            <person name="Brysch-Herzberg M."/>
            <person name="Du L.L."/>
        </authorList>
    </citation>
    <scope>NUCLEOTIDE SEQUENCE [LARGE SCALE GENOMIC DNA]</scope>
    <source>
        <strain evidence="1 2">CBS 15793</strain>
    </source>
</reference>